<evidence type="ECO:0008006" key="4">
    <source>
        <dbReference type="Google" id="ProtNLM"/>
    </source>
</evidence>
<feature type="transmembrane region" description="Helical" evidence="1">
    <location>
        <begin position="57"/>
        <end position="77"/>
    </location>
</feature>
<keyword evidence="1" id="KW-0812">Transmembrane</keyword>
<dbReference type="PANTHER" id="PTHR31303:SF1">
    <property type="entry name" value="CTP-DEPENDENT DIACYLGLYCEROL KINASE 1"/>
    <property type="match status" value="1"/>
</dbReference>
<evidence type="ECO:0000313" key="2">
    <source>
        <dbReference type="EMBL" id="TMQ51515.1"/>
    </source>
</evidence>
<evidence type="ECO:0000256" key="1">
    <source>
        <dbReference type="SAM" id="Phobius"/>
    </source>
</evidence>
<organism evidence="2 3">
    <name type="scientific">Eiseniibacteriota bacterium</name>
    <dbReference type="NCBI Taxonomy" id="2212470"/>
    <lineage>
        <taxon>Bacteria</taxon>
        <taxon>Candidatus Eiseniibacteriota</taxon>
    </lineage>
</organism>
<dbReference type="Proteomes" id="UP000320184">
    <property type="component" value="Unassembled WGS sequence"/>
</dbReference>
<feature type="transmembrane region" description="Helical" evidence="1">
    <location>
        <begin position="121"/>
        <end position="141"/>
    </location>
</feature>
<keyword evidence="1" id="KW-0472">Membrane</keyword>
<reference evidence="2 3" key="1">
    <citation type="journal article" date="2019" name="Nat. Microbiol.">
        <title>Mediterranean grassland soil C-N compound turnover is dependent on rainfall and depth, and is mediated by genomically divergent microorganisms.</title>
        <authorList>
            <person name="Diamond S."/>
            <person name="Andeer P.F."/>
            <person name="Li Z."/>
            <person name="Crits-Christoph A."/>
            <person name="Burstein D."/>
            <person name="Anantharaman K."/>
            <person name="Lane K.R."/>
            <person name="Thomas B.C."/>
            <person name="Pan C."/>
            <person name="Northen T.R."/>
            <person name="Banfield J.F."/>
        </authorList>
    </citation>
    <scope>NUCLEOTIDE SEQUENCE [LARGE SCALE GENOMIC DNA]</scope>
    <source>
        <strain evidence="2">WS_3</strain>
    </source>
</reference>
<dbReference type="PANTHER" id="PTHR31303">
    <property type="entry name" value="CTP-DEPENDENT DIACYLGLYCEROL KINASE 1"/>
    <property type="match status" value="1"/>
</dbReference>
<dbReference type="GO" id="GO:0004143">
    <property type="term" value="F:ATP-dependent diacylglycerol kinase activity"/>
    <property type="evidence" value="ECO:0007669"/>
    <property type="project" value="InterPro"/>
</dbReference>
<dbReference type="AlphaFoldDB" id="A0A538SJG8"/>
<name>A0A538SJG8_UNCEI</name>
<keyword evidence="1" id="KW-1133">Transmembrane helix</keyword>
<feature type="transmembrane region" description="Helical" evidence="1">
    <location>
        <begin position="153"/>
        <end position="171"/>
    </location>
</feature>
<protein>
    <recommendedName>
        <fullName evidence="4">Phosphatidate cytidylyltransferase</fullName>
    </recommendedName>
</protein>
<sequence length="220" mass="23840">MHGDPGSGRPAGGALARLRSESWFTEAQRKAIHLGFLVLPLELLHQWLPWPRGRAEWRLVLIALVAMAIALDVIRLHEPRVRRFFRMFFGEMIREHERLSLLGSTYLLMATLLAVEIFAQPVAAGAIGFTVLGDAFAAIVGKAHGRTRFFHKTLEGAAGGLVACLAWAAYLSATGRLPWGVSLAGAMAASLVELLPIPLDDNLGMTLFAGYTMKLLGNGG</sequence>
<dbReference type="InterPro" id="IPR037997">
    <property type="entry name" value="Dgk1-like"/>
</dbReference>
<gene>
    <name evidence="2" type="ORF">E6K73_05560</name>
</gene>
<accession>A0A538SJG8</accession>
<proteinExistence type="predicted"/>
<feature type="transmembrane region" description="Helical" evidence="1">
    <location>
        <begin position="98"/>
        <end position="115"/>
    </location>
</feature>
<comment type="caution">
    <text evidence="2">The sequence shown here is derived from an EMBL/GenBank/DDBJ whole genome shotgun (WGS) entry which is preliminary data.</text>
</comment>
<dbReference type="EMBL" id="VBOT01000069">
    <property type="protein sequence ID" value="TMQ51515.1"/>
    <property type="molecule type" value="Genomic_DNA"/>
</dbReference>
<evidence type="ECO:0000313" key="3">
    <source>
        <dbReference type="Proteomes" id="UP000320184"/>
    </source>
</evidence>